<keyword evidence="7" id="KW-0663">Pyridoxal phosphate</keyword>
<dbReference type="PANTHER" id="PTHR43050">
    <property type="entry name" value="SERINE / THREONINE RACEMASE FAMILY MEMBER"/>
    <property type="match status" value="1"/>
</dbReference>
<dbReference type="GO" id="GO:0003941">
    <property type="term" value="F:L-serine ammonia-lyase activity"/>
    <property type="evidence" value="ECO:0007669"/>
    <property type="project" value="TreeGrafter"/>
</dbReference>
<evidence type="ECO:0000256" key="7">
    <source>
        <dbReference type="ARBA" id="ARBA00022898"/>
    </source>
</evidence>
<comment type="cofactor">
    <cofactor evidence="1">
        <name>Ca(2+)</name>
        <dbReference type="ChEBI" id="CHEBI:29108"/>
    </cofactor>
</comment>
<evidence type="ECO:0000256" key="4">
    <source>
        <dbReference type="ARBA" id="ARBA00001946"/>
    </source>
</evidence>
<evidence type="ECO:0000259" key="9">
    <source>
        <dbReference type="Pfam" id="PF00291"/>
    </source>
</evidence>
<dbReference type="InterPro" id="IPR036052">
    <property type="entry name" value="TrpB-like_PALP_sf"/>
</dbReference>
<dbReference type="Proteomes" id="UP000078113">
    <property type="component" value="Unassembled WGS sequence"/>
</dbReference>
<comment type="cofactor">
    <cofactor evidence="4">
        <name>Mg(2+)</name>
        <dbReference type="ChEBI" id="CHEBI:18420"/>
    </cofactor>
</comment>
<dbReference type="PANTHER" id="PTHR43050:SF1">
    <property type="entry name" value="SERINE RACEMASE"/>
    <property type="match status" value="1"/>
</dbReference>
<keyword evidence="6" id="KW-0460">Magnesium</keyword>
<proteinExistence type="inferred from homology"/>
<dbReference type="AlphaFoldDB" id="A0A8X7N8Q2"/>
<feature type="compositionally biased region" description="Low complexity" evidence="8">
    <location>
        <begin position="232"/>
        <end position="246"/>
    </location>
</feature>
<accession>A0A8X7N8Q2</accession>
<comment type="similarity">
    <text evidence="5">Belongs to the serine/threonine dehydratase family.</text>
</comment>
<feature type="domain" description="Tryptophan synthase beta chain-like PALP" evidence="9">
    <location>
        <begin position="50"/>
        <end position="211"/>
    </location>
</feature>
<feature type="domain" description="Tryptophan synthase beta chain-like PALP" evidence="9">
    <location>
        <begin position="248"/>
        <end position="372"/>
    </location>
</feature>
<dbReference type="PROSITE" id="PS00165">
    <property type="entry name" value="DEHYDRATASE_SER_THR"/>
    <property type="match status" value="1"/>
</dbReference>
<dbReference type="Gene3D" id="3.40.50.1100">
    <property type="match status" value="2"/>
</dbReference>
<evidence type="ECO:0000256" key="5">
    <source>
        <dbReference type="ARBA" id="ARBA00010869"/>
    </source>
</evidence>
<comment type="caution">
    <text evidence="10">The sequence shown here is derived from an EMBL/GenBank/DDBJ whole genome shotgun (WGS) entry which is preliminary data.</text>
</comment>
<reference evidence="10" key="2">
    <citation type="journal article" date="2019" name="IMA Fungus">
        <title>Genome sequencing and comparison of five Tilletia species to identify candidate genes for the detection of regulated species infecting wheat.</title>
        <authorList>
            <person name="Nguyen H.D.T."/>
            <person name="Sultana T."/>
            <person name="Kesanakurti P."/>
            <person name="Hambleton S."/>
        </authorList>
    </citation>
    <scope>NUCLEOTIDE SEQUENCE</scope>
    <source>
        <strain evidence="10">DAOMC 236422</strain>
    </source>
</reference>
<dbReference type="SUPFAM" id="SSF53686">
    <property type="entry name" value="Tryptophan synthase beta subunit-like PLP-dependent enzymes"/>
    <property type="match status" value="1"/>
</dbReference>
<feature type="region of interest" description="Disordered" evidence="8">
    <location>
        <begin position="225"/>
        <end position="250"/>
    </location>
</feature>
<keyword evidence="11" id="KW-1185">Reference proteome</keyword>
<sequence>MDLLISAADIERARETIKGFVHRTPLLTNKSLDKAASDALKNALHRQSQGSTRFAALDNVDVRLHLAFKAEHLQKGGAFKARGASNAILTHLERERQKKGSDFDPKQVWFVTHSSGNHAGALARAAQAAGASAAVVMPLSTPSPKQAAVRGYGARAIMCESTLAAREETAKKVMQELREEVGSAGNVIFVHPYDDPLVIAGQGTLGEIVEQGRALGQGGWGMPGDKGHGKCSAALESSSSTTASGTDGPPIDLVLSPCGGGGQLSGLSTAVKAADPRIQVYGAEPEEADDAARSLSTGSLQPAISPPRTIADGLLTALSPRTYAHIKANVSGILTTSESFILRALQLTWERTKQLIEPSACVGLGVALQCKDEWLEAVQEVVKRKIQSSISAATEQDGKAVTTVDVRVVIIWTGGNADVSKVVQALQALSSPSDQE</sequence>
<dbReference type="Pfam" id="PF00291">
    <property type="entry name" value="PALP"/>
    <property type="match status" value="2"/>
</dbReference>
<dbReference type="GO" id="GO:0008721">
    <property type="term" value="F:D-serine ammonia-lyase activity"/>
    <property type="evidence" value="ECO:0007669"/>
    <property type="project" value="TreeGrafter"/>
</dbReference>
<dbReference type="GO" id="GO:0030378">
    <property type="term" value="F:serine racemase activity"/>
    <property type="evidence" value="ECO:0007669"/>
    <property type="project" value="TreeGrafter"/>
</dbReference>
<dbReference type="GO" id="GO:0030170">
    <property type="term" value="F:pyridoxal phosphate binding"/>
    <property type="evidence" value="ECO:0007669"/>
    <property type="project" value="InterPro"/>
</dbReference>
<dbReference type="GO" id="GO:0018114">
    <property type="term" value="F:threonine racemase activity"/>
    <property type="evidence" value="ECO:0007669"/>
    <property type="project" value="TreeGrafter"/>
</dbReference>
<evidence type="ECO:0000256" key="6">
    <source>
        <dbReference type="ARBA" id="ARBA00022842"/>
    </source>
</evidence>
<gene>
    <name evidence="10" type="ORF">A4X09_0g3102</name>
</gene>
<dbReference type="EMBL" id="LWDG02000103">
    <property type="protein sequence ID" value="KAE8269242.1"/>
    <property type="molecule type" value="Genomic_DNA"/>
</dbReference>
<feature type="region of interest" description="Disordered" evidence="8">
    <location>
        <begin position="285"/>
        <end position="304"/>
    </location>
</feature>
<evidence type="ECO:0000256" key="2">
    <source>
        <dbReference type="ARBA" id="ARBA00001933"/>
    </source>
</evidence>
<evidence type="ECO:0000313" key="11">
    <source>
        <dbReference type="Proteomes" id="UP000078113"/>
    </source>
</evidence>
<evidence type="ECO:0000256" key="1">
    <source>
        <dbReference type="ARBA" id="ARBA00001913"/>
    </source>
</evidence>
<dbReference type="InterPro" id="IPR001926">
    <property type="entry name" value="TrpB-like_PALP"/>
</dbReference>
<protein>
    <recommendedName>
        <fullName evidence="9">Tryptophan synthase beta chain-like PALP domain-containing protein</fullName>
    </recommendedName>
</protein>
<name>A0A8X7N8Q2_9BASI</name>
<organism evidence="10 11">
    <name type="scientific">Tilletia walkeri</name>
    <dbReference type="NCBI Taxonomy" id="117179"/>
    <lineage>
        <taxon>Eukaryota</taxon>
        <taxon>Fungi</taxon>
        <taxon>Dikarya</taxon>
        <taxon>Basidiomycota</taxon>
        <taxon>Ustilaginomycotina</taxon>
        <taxon>Exobasidiomycetes</taxon>
        <taxon>Tilletiales</taxon>
        <taxon>Tilletiaceae</taxon>
        <taxon>Tilletia</taxon>
    </lineage>
</organism>
<dbReference type="GO" id="GO:0005524">
    <property type="term" value="F:ATP binding"/>
    <property type="evidence" value="ECO:0007669"/>
    <property type="project" value="TreeGrafter"/>
</dbReference>
<dbReference type="GO" id="GO:0000287">
    <property type="term" value="F:magnesium ion binding"/>
    <property type="evidence" value="ECO:0007669"/>
    <property type="project" value="TreeGrafter"/>
</dbReference>
<comment type="cofactor">
    <cofactor evidence="2">
        <name>pyridoxal 5'-phosphate</name>
        <dbReference type="ChEBI" id="CHEBI:597326"/>
    </cofactor>
</comment>
<comment type="cofactor">
    <cofactor evidence="3">
        <name>Mn(2+)</name>
        <dbReference type="ChEBI" id="CHEBI:29035"/>
    </cofactor>
</comment>
<evidence type="ECO:0000256" key="8">
    <source>
        <dbReference type="SAM" id="MobiDB-lite"/>
    </source>
</evidence>
<reference evidence="10" key="1">
    <citation type="submission" date="2016-04" db="EMBL/GenBank/DDBJ databases">
        <authorList>
            <person name="Nguyen H.D."/>
            <person name="Samba Siva P."/>
            <person name="Cullis J."/>
            <person name="Levesque C.A."/>
            <person name="Hambleton S."/>
        </authorList>
    </citation>
    <scope>NUCLEOTIDE SEQUENCE</scope>
    <source>
        <strain evidence="10">DAOMC 236422</strain>
    </source>
</reference>
<evidence type="ECO:0000256" key="3">
    <source>
        <dbReference type="ARBA" id="ARBA00001936"/>
    </source>
</evidence>
<dbReference type="InterPro" id="IPR000634">
    <property type="entry name" value="Ser/Thr_deHydtase_PyrdxlP-BS"/>
</dbReference>
<evidence type="ECO:0000313" key="10">
    <source>
        <dbReference type="EMBL" id="KAE8269242.1"/>
    </source>
</evidence>
<dbReference type="GO" id="GO:0070179">
    <property type="term" value="P:D-serine biosynthetic process"/>
    <property type="evidence" value="ECO:0007669"/>
    <property type="project" value="TreeGrafter"/>
</dbReference>